<name>A0A1W1CYN5_9ZZZZ</name>
<organism evidence="1">
    <name type="scientific">hydrothermal vent metagenome</name>
    <dbReference type="NCBI Taxonomy" id="652676"/>
    <lineage>
        <taxon>unclassified sequences</taxon>
        <taxon>metagenomes</taxon>
        <taxon>ecological metagenomes</taxon>
    </lineage>
</organism>
<sequence>MTTKINLKKSRKEILRFIQIGEASLKTMNLAQKLQNSIQMEKKICEVWFYSL</sequence>
<accession>A0A1W1CYN5</accession>
<dbReference type="AlphaFoldDB" id="A0A1W1CYN5"/>
<gene>
    <name evidence="1" type="ORF">MNB_SM-5-477</name>
</gene>
<reference evidence="1" key="1">
    <citation type="submission" date="2016-10" db="EMBL/GenBank/DDBJ databases">
        <authorList>
            <person name="de Groot N.N."/>
        </authorList>
    </citation>
    <scope>NUCLEOTIDE SEQUENCE</scope>
</reference>
<proteinExistence type="predicted"/>
<dbReference type="EMBL" id="FPHH01000161">
    <property type="protein sequence ID" value="SFV70924.1"/>
    <property type="molecule type" value="Genomic_DNA"/>
</dbReference>
<evidence type="ECO:0000313" key="1">
    <source>
        <dbReference type="EMBL" id="SFV70924.1"/>
    </source>
</evidence>
<protein>
    <submittedName>
        <fullName evidence="1">Uncharacterized protein</fullName>
    </submittedName>
</protein>